<sequence length="139" mass="16029">MSTDLYSINTELKEVKRLVGSYQFQISNKREDLDRLERALTELELTKGDYYETEDECSKPEFTPKTFHGDQAKGLTSLKEEELRPSFALISEEQITKAVEKIREQIKLLQEQIGNLGSSITSLESQQRSLNARKQEVKN</sequence>
<evidence type="ECO:0000256" key="1">
    <source>
        <dbReference type="SAM" id="Coils"/>
    </source>
</evidence>
<evidence type="ECO:0000313" key="3">
    <source>
        <dbReference type="Proteomes" id="UP001519345"/>
    </source>
</evidence>
<accession>A0ABS4II47</accession>
<reference evidence="2 3" key="1">
    <citation type="submission" date="2021-03" db="EMBL/GenBank/DDBJ databases">
        <title>Genomic Encyclopedia of Type Strains, Phase IV (KMG-IV): sequencing the most valuable type-strain genomes for metagenomic binning, comparative biology and taxonomic classification.</title>
        <authorList>
            <person name="Goeker M."/>
        </authorList>
    </citation>
    <scope>NUCLEOTIDE SEQUENCE [LARGE SCALE GENOMIC DNA]</scope>
    <source>
        <strain evidence="2 3">DSM 25609</strain>
    </source>
</reference>
<protein>
    <submittedName>
        <fullName evidence="2">Prefoldin subunit 5</fullName>
    </submittedName>
</protein>
<gene>
    <name evidence="2" type="ORF">J2Z83_002742</name>
</gene>
<proteinExistence type="predicted"/>
<name>A0ABS4II47_9BACI</name>
<organism evidence="2 3">
    <name type="scientific">Virgibacillus natechei</name>
    <dbReference type="NCBI Taxonomy" id="1216297"/>
    <lineage>
        <taxon>Bacteria</taxon>
        <taxon>Bacillati</taxon>
        <taxon>Bacillota</taxon>
        <taxon>Bacilli</taxon>
        <taxon>Bacillales</taxon>
        <taxon>Bacillaceae</taxon>
        <taxon>Virgibacillus</taxon>
    </lineage>
</organism>
<comment type="caution">
    <text evidence="2">The sequence shown here is derived from an EMBL/GenBank/DDBJ whole genome shotgun (WGS) entry which is preliminary data.</text>
</comment>
<feature type="coiled-coil region" evidence="1">
    <location>
        <begin position="92"/>
        <end position="119"/>
    </location>
</feature>
<evidence type="ECO:0000313" key="2">
    <source>
        <dbReference type="EMBL" id="MBP1970606.1"/>
    </source>
</evidence>
<keyword evidence="3" id="KW-1185">Reference proteome</keyword>
<dbReference type="Proteomes" id="UP001519345">
    <property type="component" value="Unassembled WGS sequence"/>
</dbReference>
<keyword evidence="1" id="KW-0175">Coiled coil</keyword>
<dbReference type="EMBL" id="JAGGKX010000015">
    <property type="protein sequence ID" value="MBP1970606.1"/>
    <property type="molecule type" value="Genomic_DNA"/>
</dbReference>
<feature type="coiled-coil region" evidence="1">
    <location>
        <begin position="26"/>
        <end position="53"/>
    </location>
</feature>